<organism evidence="2 3">
    <name type="scientific">Paenisporosarcina antarctica</name>
    <dbReference type="NCBI Taxonomy" id="417367"/>
    <lineage>
        <taxon>Bacteria</taxon>
        <taxon>Bacillati</taxon>
        <taxon>Bacillota</taxon>
        <taxon>Bacilli</taxon>
        <taxon>Bacillales</taxon>
        <taxon>Caryophanaceae</taxon>
        <taxon>Paenisporosarcina</taxon>
    </lineage>
</organism>
<dbReference type="Proteomes" id="UP000294292">
    <property type="component" value="Chromosome"/>
</dbReference>
<dbReference type="EMBL" id="CP038015">
    <property type="protein sequence ID" value="QBP39742.1"/>
    <property type="molecule type" value="Genomic_DNA"/>
</dbReference>
<protein>
    <recommendedName>
        <fullName evidence="4">DUF2178 domain-containing protein</fullName>
    </recommendedName>
</protein>
<evidence type="ECO:0000256" key="1">
    <source>
        <dbReference type="SAM" id="Phobius"/>
    </source>
</evidence>
<feature type="transmembrane region" description="Helical" evidence="1">
    <location>
        <begin position="102"/>
        <end position="123"/>
    </location>
</feature>
<dbReference type="OrthoDB" id="9976507at2"/>
<gene>
    <name evidence="2" type="ORF">E2636_00570</name>
</gene>
<name>A0A4P6ZTQ4_9BACL</name>
<proteinExistence type="predicted"/>
<dbReference type="RefSeq" id="WP_134208076.1">
    <property type="nucleotide sequence ID" value="NZ_CP038015.1"/>
</dbReference>
<keyword evidence="1" id="KW-1133">Transmembrane helix</keyword>
<dbReference type="KEGG" id="panc:E2636_00570"/>
<keyword evidence="1" id="KW-0472">Membrane</keyword>
<feature type="transmembrane region" description="Helical" evidence="1">
    <location>
        <begin position="73"/>
        <end position="96"/>
    </location>
</feature>
<dbReference type="AlphaFoldDB" id="A0A4P6ZTQ4"/>
<accession>A0A4P6ZTQ4</accession>
<evidence type="ECO:0000313" key="2">
    <source>
        <dbReference type="EMBL" id="QBP39742.1"/>
    </source>
</evidence>
<evidence type="ECO:0000313" key="3">
    <source>
        <dbReference type="Proteomes" id="UP000294292"/>
    </source>
</evidence>
<keyword evidence="1" id="KW-0812">Transmembrane</keyword>
<evidence type="ECO:0008006" key="4">
    <source>
        <dbReference type="Google" id="ProtNLM"/>
    </source>
</evidence>
<reference evidence="2 3" key="1">
    <citation type="submission" date="2019-03" db="EMBL/GenBank/DDBJ databases">
        <title>Complete genome sequence of Paenisporosarcina antarctica CGMCC 1.6503T.</title>
        <authorList>
            <person name="Rong J.-C."/>
            <person name="Chi N.-Y."/>
            <person name="Zhang Q.-F."/>
        </authorList>
    </citation>
    <scope>NUCLEOTIDE SEQUENCE [LARGE SCALE GENOMIC DNA]</scope>
    <source>
        <strain evidence="2 3">CGMCC 1.6503</strain>
    </source>
</reference>
<sequence length="126" mass="14339">MNRTKLKIWSWISLLVGAVIGIGIVYSIEGMPVMPVVLGYIAYGIFLAIYLYFMGRSEMSDADERTNYNARNFFAYGSTMMLFFIGFIIYVFYMFGYESVEVGMLAIFFSVAFAVLILGSYIARKL</sequence>
<keyword evidence="3" id="KW-1185">Reference proteome</keyword>
<feature type="transmembrane region" description="Helical" evidence="1">
    <location>
        <begin position="34"/>
        <end position="53"/>
    </location>
</feature>
<feature type="transmembrane region" description="Helical" evidence="1">
    <location>
        <begin position="9"/>
        <end position="28"/>
    </location>
</feature>